<sequence>MEYTAPSIATTATGKQLYHAQVNHKQVLREQQYHEQSYVQDHYKQVLHEKQYTQQPFSLQGDHEKFLNDSRYVGILNDLQKPID</sequence>
<dbReference type="Proteomes" id="UP000663845">
    <property type="component" value="Unassembled WGS sequence"/>
</dbReference>
<dbReference type="EMBL" id="CAJNOG010003330">
    <property type="protein sequence ID" value="CAF1529556.1"/>
    <property type="molecule type" value="Genomic_DNA"/>
</dbReference>
<gene>
    <name evidence="1" type="ORF">JYZ213_LOCUS45057</name>
    <name evidence="2" type="ORF">OXD698_LOCUS40425</name>
</gene>
<proteinExistence type="predicted"/>
<evidence type="ECO:0000313" key="3">
    <source>
        <dbReference type="Proteomes" id="UP000663844"/>
    </source>
</evidence>
<dbReference type="AlphaFoldDB" id="A0A820AI41"/>
<reference evidence="2" key="1">
    <citation type="submission" date="2021-02" db="EMBL/GenBank/DDBJ databases">
        <authorList>
            <person name="Nowell W R."/>
        </authorList>
    </citation>
    <scope>NUCLEOTIDE SEQUENCE</scope>
</reference>
<accession>A0A820AI41</accession>
<evidence type="ECO:0000313" key="1">
    <source>
        <dbReference type="EMBL" id="CAF1529556.1"/>
    </source>
</evidence>
<dbReference type="Proteomes" id="UP000663844">
    <property type="component" value="Unassembled WGS sequence"/>
</dbReference>
<comment type="caution">
    <text evidence="2">The sequence shown here is derived from an EMBL/GenBank/DDBJ whole genome shotgun (WGS) entry which is preliminary data.</text>
</comment>
<evidence type="ECO:0000313" key="2">
    <source>
        <dbReference type="EMBL" id="CAF4193570.1"/>
    </source>
</evidence>
<organism evidence="2 3">
    <name type="scientific">Adineta steineri</name>
    <dbReference type="NCBI Taxonomy" id="433720"/>
    <lineage>
        <taxon>Eukaryota</taxon>
        <taxon>Metazoa</taxon>
        <taxon>Spiralia</taxon>
        <taxon>Gnathifera</taxon>
        <taxon>Rotifera</taxon>
        <taxon>Eurotatoria</taxon>
        <taxon>Bdelloidea</taxon>
        <taxon>Adinetida</taxon>
        <taxon>Adinetidae</taxon>
        <taxon>Adineta</taxon>
    </lineage>
</organism>
<protein>
    <submittedName>
        <fullName evidence="2">Uncharacterized protein</fullName>
    </submittedName>
</protein>
<dbReference type="EMBL" id="CAJOAZ010008914">
    <property type="protein sequence ID" value="CAF4193570.1"/>
    <property type="molecule type" value="Genomic_DNA"/>
</dbReference>
<name>A0A820AI41_9BILA</name>